<comment type="caution">
    <text evidence="2">The sequence shown here is derived from an EMBL/GenBank/DDBJ whole genome shotgun (WGS) entry which is preliminary data.</text>
</comment>
<name>A0A811L326_9BILA</name>
<keyword evidence="1" id="KW-0812">Transmembrane</keyword>
<accession>A0A811L326</accession>
<evidence type="ECO:0000256" key="1">
    <source>
        <dbReference type="SAM" id="Phobius"/>
    </source>
</evidence>
<keyword evidence="3" id="KW-1185">Reference proteome</keyword>
<feature type="transmembrane region" description="Helical" evidence="1">
    <location>
        <begin position="20"/>
        <end position="40"/>
    </location>
</feature>
<dbReference type="Proteomes" id="UP000614601">
    <property type="component" value="Unassembled WGS sequence"/>
</dbReference>
<sequence length="139" mass="15327">MPFLSSSGRSTLHCVVYTYYVALLLIIGVIVIFVSYAGFLALRGIEVVTIQLFYLIPEFWGILHDLMGFRATFFILQGGLRILDVTWSVVAFVQLSFAIGTALRLCGVVQAANSKMSVSKWAKGIAPALKNPTFPEPYC</sequence>
<evidence type="ECO:0000313" key="3">
    <source>
        <dbReference type="Proteomes" id="UP000614601"/>
    </source>
</evidence>
<dbReference type="EMBL" id="CAJFDH010000005">
    <property type="protein sequence ID" value="CAD5223505.1"/>
    <property type="molecule type" value="Genomic_DNA"/>
</dbReference>
<proteinExistence type="predicted"/>
<dbReference type="AlphaFoldDB" id="A0A811L326"/>
<dbReference type="EMBL" id="CAJFCW020000005">
    <property type="protein sequence ID" value="CAG9118063.1"/>
    <property type="molecule type" value="Genomic_DNA"/>
</dbReference>
<reference evidence="2" key="1">
    <citation type="submission" date="2020-09" db="EMBL/GenBank/DDBJ databases">
        <authorList>
            <person name="Kikuchi T."/>
        </authorList>
    </citation>
    <scope>NUCLEOTIDE SEQUENCE</scope>
    <source>
        <strain evidence="2">SH1</strain>
    </source>
</reference>
<evidence type="ECO:0000313" key="2">
    <source>
        <dbReference type="EMBL" id="CAD5223505.1"/>
    </source>
</evidence>
<feature type="transmembrane region" description="Helical" evidence="1">
    <location>
        <begin position="52"/>
        <end position="73"/>
    </location>
</feature>
<keyword evidence="1" id="KW-0472">Membrane</keyword>
<feature type="transmembrane region" description="Helical" evidence="1">
    <location>
        <begin position="85"/>
        <end position="106"/>
    </location>
</feature>
<dbReference type="Proteomes" id="UP000783686">
    <property type="component" value="Unassembled WGS sequence"/>
</dbReference>
<organism evidence="2 3">
    <name type="scientific">Bursaphelenchus okinawaensis</name>
    <dbReference type="NCBI Taxonomy" id="465554"/>
    <lineage>
        <taxon>Eukaryota</taxon>
        <taxon>Metazoa</taxon>
        <taxon>Ecdysozoa</taxon>
        <taxon>Nematoda</taxon>
        <taxon>Chromadorea</taxon>
        <taxon>Rhabditida</taxon>
        <taxon>Tylenchina</taxon>
        <taxon>Tylenchomorpha</taxon>
        <taxon>Aphelenchoidea</taxon>
        <taxon>Aphelenchoididae</taxon>
        <taxon>Bursaphelenchus</taxon>
    </lineage>
</organism>
<keyword evidence="1" id="KW-1133">Transmembrane helix</keyword>
<gene>
    <name evidence="2" type="ORF">BOKJ2_LOCUS10275</name>
</gene>
<protein>
    <submittedName>
        <fullName evidence="2">Uncharacterized protein</fullName>
    </submittedName>
</protein>